<sequence length="655" mass="75160">MSQKESLRQKRLGQYFSGKKVSELLVNLLPNEYVFRTVIDPMVGSGDMLRAILDCKSGLHELYGIDIDSKAIENCKKENLEATVIMGDAFNCSEIFKKKGWDLVITNPPYVRYQLLNNNEEAGLPNAEQIRENLKSVIQNVENISEDDRNLLLSISDVYSGLSDMAVPAWILCSTIVKIGGYMAMVVPESWLNRDYAMPIYYLLLKLFDVEIVVKDVDSVWFDNASVRTCLVVAKRKTITERLADHKEKTILIELTKDAIDTNSLVGNLCYEGEKGYAALERIIRAKKDISDSSFSCRYLNTALLFPTFINSMAKLSWVLNNDKQMVDKTVVLPEEMMGLLPDKTKYFLIEDRGWSVGQGLRTGANDFFYVDILGQANGIFDVQTRGWDKKIIRIHESNLKYALQNRGEIGGLVVNKKEISKAVIYIEKHVCRKDVNKLFNGTRDEWKLLEQELEAYICRAEKYVHPKKKKRFMDLSAVKPNIKKKDDGYVSFWYMMPKLQRRHTPDLCISRLSGKSPECLYINNDHDDRIVVDANFITLFNNDENNTLLLFALLNSLWSKCYLECIGNRMGGGALKIEASHLKKVFFPVLEEVKEEELIHCSQKFLAGLYDKDEFVNAINDIMFSIYEKSEEDNIKKQLINLLEKKKKERGISE</sequence>
<dbReference type="GO" id="GO:0009007">
    <property type="term" value="F:site-specific DNA-methyltransferase (adenine-specific) activity"/>
    <property type="evidence" value="ECO:0007669"/>
    <property type="project" value="UniProtKB-EC"/>
</dbReference>
<dbReference type="InterPro" id="IPR002052">
    <property type="entry name" value="DNA_methylase_N6_adenine_CS"/>
</dbReference>
<evidence type="ECO:0000256" key="1">
    <source>
        <dbReference type="ARBA" id="ARBA00022603"/>
    </source>
</evidence>
<evidence type="ECO:0000256" key="3">
    <source>
        <dbReference type="ARBA" id="ARBA00022691"/>
    </source>
</evidence>
<organism evidence="6 7">
    <name type="scientific">Simiaoa sunii</name>
    <dbReference type="NCBI Taxonomy" id="2763672"/>
    <lineage>
        <taxon>Bacteria</taxon>
        <taxon>Bacillati</taxon>
        <taxon>Bacillota</taxon>
        <taxon>Clostridia</taxon>
        <taxon>Lachnospirales</taxon>
        <taxon>Lachnospiraceae</taxon>
        <taxon>Simiaoa</taxon>
    </lineage>
</organism>
<evidence type="ECO:0000256" key="4">
    <source>
        <dbReference type="ARBA" id="ARBA00022747"/>
    </source>
</evidence>
<keyword evidence="1 6" id="KW-0489">Methyltransferase</keyword>
<dbReference type="GO" id="GO:0003677">
    <property type="term" value="F:DNA binding"/>
    <property type="evidence" value="ECO:0007669"/>
    <property type="project" value="InterPro"/>
</dbReference>
<evidence type="ECO:0000313" key="7">
    <source>
        <dbReference type="Proteomes" id="UP000515981"/>
    </source>
</evidence>
<dbReference type="AlphaFoldDB" id="A0A7G9FT37"/>
<keyword evidence="4" id="KW-0680">Restriction system</keyword>
<dbReference type="PRINTS" id="PR00507">
    <property type="entry name" value="N12N6MTFRASE"/>
</dbReference>
<dbReference type="REBASE" id="442644">
    <property type="entry name" value="M2.LbaNSJ8ORF11510P"/>
</dbReference>
<dbReference type="PANTHER" id="PTHR33841">
    <property type="entry name" value="DNA METHYLTRANSFERASE YEEA-RELATED"/>
    <property type="match status" value="1"/>
</dbReference>
<keyword evidence="2" id="KW-0808">Transferase</keyword>
<dbReference type="EMBL" id="CP060633">
    <property type="protein sequence ID" value="QNM01719.1"/>
    <property type="molecule type" value="Genomic_DNA"/>
</dbReference>
<keyword evidence="7" id="KW-1185">Reference proteome</keyword>
<dbReference type="PANTHER" id="PTHR33841:SF5">
    <property type="entry name" value="DNA METHYLASE (MODIFICATION METHYLASE) (METHYLTRANSFERASE)-RELATED"/>
    <property type="match status" value="1"/>
</dbReference>
<dbReference type="InterPro" id="IPR003356">
    <property type="entry name" value="DNA_methylase_A-5"/>
</dbReference>
<name>A0A7G9FT37_9FIRM</name>
<dbReference type="Pfam" id="PF02384">
    <property type="entry name" value="N6_Mtase"/>
    <property type="match status" value="1"/>
</dbReference>
<accession>A0A7G9FT37</accession>
<feature type="domain" description="DNA methylase adenine-specific" evidence="5">
    <location>
        <begin position="8"/>
        <end position="113"/>
    </location>
</feature>
<dbReference type="KEGG" id="ssun:H9Q77_11505"/>
<evidence type="ECO:0000313" key="6">
    <source>
        <dbReference type="EMBL" id="QNM01719.1"/>
    </source>
</evidence>
<dbReference type="RefSeq" id="WP_249325636.1">
    <property type="nucleotide sequence ID" value="NZ_CP060633.1"/>
</dbReference>
<evidence type="ECO:0000259" key="5">
    <source>
        <dbReference type="Pfam" id="PF02384"/>
    </source>
</evidence>
<dbReference type="PROSITE" id="PS00092">
    <property type="entry name" value="N6_MTASE"/>
    <property type="match status" value="1"/>
</dbReference>
<gene>
    <name evidence="6" type="ORF">H9Q77_11505</name>
</gene>
<dbReference type="Proteomes" id="UP000515981">
    <property type="component" value="Chromosome"/>
</dbReference>
<dbReference type="GO" id="GO:0032259">
    <property type="term" value="P:methylation"/>
    <property type="evidence" value="ECO:0007669"/>
    <property type="project" value="UniProtKB-KW"/>
</dbReference>
<protein>
    <submittedName>
        <fullName evidence="6">N-6 DNA methylase</fullName>
    </submittedName>
</protein>
<dbReference type="InterPro" id="IPR050953">
    <property type="entry name" value="N4_N6_ade-DNA_methylase"/>
</dbReference>
<dbReference type="Gene3D" id="3.40.50.150">
    <property type="entry name" value="Vaccinia Virus protein VP39"/>
    <property type="match status" value="1"/>
</dbReference>
<reference evidence="6 7" key="1">
    <citation type="submission" date="2020-08" db="EMBL/GenBank/DDBJ databases">
        <authorList>
            <person name="Liu C."/>
            <person name="Sun Q."/>
        </authorList>
    </citation>
    <scope>NUCLEOTIDE SEQUENCE [LARGE SCALE GENOMIC DNA]</scope>
    <source>
        <strain evidence="6 7">NSJ-8</strain>
    </source>
</reference>
<dbReference type="CDD" id="cd02440">
    <property type="entry name" value="AdoMet_MTases"/>
    <property type="match status" value="1"/>
</dbReference>
<keyword evidence="3" id="KW-0949">S-adenosyl-L-methionine</keyword>
<dbReference type="SUPFAM" id="SSF53335">
    <property type="entry name" value="S-adenosyl-L-methionine-dependent methyltransferases"/>
    <property type="match status" value="1"/>
</dbReference>
<dbReference type="InterPro" id="IPR029063">
    <property type="entry name" value="SAM-dependent_MTases_sf"/>
</dbReference>
<evidence type="ECO:0000256" key="2">
    <source>
        <dbReference type="ARBA" id="ARBA00022679"/>
    </source>
</evidence>
<proteinExistence type="predicted"/>
<dbReference type="GO" id="GO:0009307">
    <property type="term" value="P:DNA restriction-modification system"/>
    <property type="evidence" value="ECO:0007669"/>
    <property type="project" value="UniProtKB-KW"/>
</dbReference>
<dbReference type="GO" id="GO:0008170">
    <property type="term" value="F:N-methyltransferase activity"/>
    <property type="evidence" value="ECO:0007669"/>
    <property type="project" value="InterPro"/>
</dbReference>